<feature type="transmembrane region" description="Helical" evidence="7">
    <location>
        <begin position="389"/>
        <end position="415"/>
    </location>
</feature>
<evidence type="ECO:0000256" key="2">
    <source>
        <dbReference type="ARBA" id="ARBA00005697"/>
    </source>
</evidence>
<evidence type="ECO:0000256" key="6">
    <source>
        <dbReference type="ARBA" id="ARBA00023136"/>
    </source>
</evidence>
<dbReference type="PANTHER" id="PTHR43337:SF1">
    <property type="entry name" value="XANTHINE_URACIL PERMEASE C887.17-RELATED"/>
    <property type="match status" value="1"/>
</dbReference>
<feature type="transmembrane region" description="Helical" evidence="7">
    <location>
        <begin position="198"/>
        <end position="214"/>
    </location>
</feature>
<dbReference type="GO" id="GO:0005345">
    <property type="term" value="F:purine nucleobase transmembrane transporter activity"/>
    <property type="evidence" value="ECO:0007669"/>
    <property type="project" value="TreeGrafter"/>
</dbReference>
<feature type="transmembrane region" description="Helical" evidence="7">
    <location>
        <begin position="427"/>
        <end position="446"/>
    </location>
</feature>
<evidence type="ECO:0000313" key="9">
    <source>
        <dbReference type="Proteomes" id="UP000534870"/>
    </source>
</evidence>
<feature type="transmembrane region" description="Helical" evidence="7">
    <location>
        <begin position="80"/>
        <end position="98"/>
    </location>
</feature>
<keyword evidence="6 7" id="KW-0472">Membrane</keyword>
<feature type="transmembrane region" description="Helical" evidence="7">
    <location>
        <begin position="53"/>
        <end position="73"/>
    </location>
</feature>
<comment type="subcellular location">
    <subcellularLocation>
        <location evidence="1">Endomembrane system</location>
        <topology evidence="1">Multi-pass membrane protein</topology>
    </subcellularLocation>
</comment>
<evidence type="ECO:0000256" key="1">
    <source>
        <dbReference type="ARBA" id="ARBA00004127"/>
    </source>
</evidence>
<comment type="caution">
    <text evidence="8">The sequence shown here is derived from an EMBL/GenBank/DDBJ whole genome shotgun (WGS) entry which is preliminary data.</text>
</comment>
<dbReference type="InterPro" id="IPR006043">
    <property type="entry name" value="NCS2"/>
</dbReference>
<sequence>MRVIGRLDRFFGLRRAGTTAGREVVAGLTTFTAMVYCVAVNPMILAAAGMDRASVLSATCLVAIVASAMVGLLANLPLGLAPAMGSNVIFAYVLVVQMGVPWPAALAVVCLTGVIFLVLTLTKWRERIAHELPDALRVGIQIAVGLVIMFIGMRNAGFVVASKTTFVTMGSLADPGVLLTVAGFVLTPALVARRVPGALILSIVAMTAAGLFIPDGHGGTITRWPERLLAMPVWPAATAFRLDFGYVARHVFYLLPMLFFFLCTELFGTLANLLGVVSAAGMLKRGGAIPRATEAFASDAVGTIVGPLLGTAVVTVYSESVTGVQAGGRTGLTALTIAAGFALSLFLWPLFMIVPPQATAPALLMVGMLMFHGIGRLDLDDPGQTVPAILTFMIALLTSNLINGMALGTFSYIVMAMAAGRGRALSPVLWVLSAVFVLFFIVSAHLHSPVHPPVHH</sequence>
<keyword evidence="5 7" id="KW-1133">Transmembrane helix</keyword>
<evidence type="ECO:0000256" key="3">
    <source>
        <dbReference type="ARBA" id="ARBA00022448"/>
    </source>
</evidence>
<dbReference type="Proteomes" id="UP000534870">
    <property type="component" value="Unassembled WGS sequence"/>
</dbReference>
<dbReference type="Pfam" id="PF00860">
    <property type="entry name" value="Xan_ur_permease"/>
    <property type="match status" value="1"/>
</dbReference>
<dbReference type="RefSeq" id="WP_176640322.1">
    <property type="nucleotide sequence ID" value="NZ_JABXXP010000213.1"/>
</dbReference>
<dbReference type="EMBL" id="JABXXP010000213">
    <property type="protein sequence ID" value="NVN11623.1"/>
    <property type="molecule type" value="Genomic_DNA"/>
</dbReference>
<feature type="transmembrane region" description="Helical" evidence="7">
    <location>
        <begin position="104"/>
        <end position="122"/>
    </location>
</feature>
<feature type="transmembrane region" description="Helical" evidence="7">
    <location>
        <begin position="172"/>
        <end position="191"/>
    </location>
</feature>
<evidence type="ECO:0000256" key="5">
    <source>
        <dbReference type="ARBA" id="ARBA00022989"/>
    </source>
</evidence>
<feature type="transmembrane region" description="Helical" evidence="7">
    <location>
        <begin position="358"/>
        <end position="377"/>
    </location>
</feature>
<dbReference type="GO" id="GO:0012505">
    <property type="term" value="C:endomembrane system"/>
    <property type="evidence" value="ECO:0007669"/>
    <property type="project" value="UniProtKB-SubCell"/>
</dbReference>
<evidence type="ECO:0000256" key="4">
    <source>
        <dbReference type="ARBA" id="ARBA00022692"/>
    </source>
</evidence>
<comment type="similarity">
    <text evidence="2">Belongs to the nucleobase:cation symporter-2 (NCS2) (TC 2.A.40) family. Azg-like subfamily.</text>
</comment>
<feature type="transmembrane region" description="Helical" evidence="7">
    <location>
        <begin position="24"/>
        <end position="47"/>
    </location>
</feature>
<evidence type="ECO:0000256" key="7">
    <source>
        <dbReference type="SAM" id="Phobius"/>
    </source>
</evidence>
<feature type="transmembrane region" description="Helical" evidence="7">
    <location>
        <begin position="134"/>
        <end position="152"/>
    </location>
</feature>
<feature type="transmembrane region" description="Helical" evidence="7">
    <location>
        <begin position="251"/>
        <end position="283"/>
    </location>
</feature>
<dbReference type="PANTHER" id="PTHR43337">
    <property type="entry name" value="XANTHINE/URACIL PERMEASE C887.17-RELATED"/>
    <property type="match status" value="1"/>
</dbReference>
<accession>A0A7Y7IX20</accession>
<dbReference type="InterPro" id="IPR045018">
    <property type="entry name" value="Azg-like"/>
</dbReference>
<dbReference type="AlphaFoldDB" id="A0A7Y7IX20"/>
<feature type="transmembrane region" description="Helical" evidence="7">
    <location>
        <begin position="295"/>
        <end position="318"/>
    </location>
</feature>
<keyword evidence="4 7" id="KW-0812">Transmembrane</keyword>
<dbReference type="GO" id="GO:0005886">
    <property type="term" value="C:plasma membrane"/>
    <property type="evidence" value="ECO:0007669"/>
    <property type="project" value="TreeGrafter"/>
</dbReference>
<organism evidence="8 9">
    <name type="scientific">Nguyenibacter vanlangensis</name>
    <dbReference type="NCBI Taxonomy" id="1216886"/>
    <lineage>
        <taxon>Bacteria</taxon>
        <taxon>Pseudomonadati</taxon>
        <taxon>Pseudomonadota</taxon>
        <taxon>Alphaproteobacteria</taxon>
        <taxon>Acetobacterales</taxon>
        <taxon>Acetobacteraceae</taxon>
        <taxon>Nguyenibacter</taxon>
    </lineage>
</organism>
<proteinExistence type="inferred from homology"/>
<reference evidence="8 9" key="1">
    <citation type="submission" date="2020-06" db="EMBL/GenBank/DDBJ databases">
        <title>Description of novel acetic acid bacteria.</title>
        <authorList>
            <person name="Sombolestani A."/>
        </authorList>
    </citation>
    <scope>NUCLEOTIDE SEQUENCE [LARGE SCALE GENOMIC DNA]</scope>
    <source>
        <strain evidence="8 9">LMG 31431</strain>
    </source>
</reference>
<evidence type="ECO:0000313" key="8">
    <source>
        <dbReference type="EMBL" id="NVN11623.1"/>
    </source>
</evidence>
<name>A0A7Y7IX20_9PROT</name>
<gene>
    <name evidence="8" type="ORF">HUK84_10900</name>
</gene>
<feature type="transmembrane region" description="Helical" evidence="7">
    <location>
        <begin position="330"/>
        <end position="351"/>
    </location>
</feature>
<keyword evidence="3" id="KW-0813">Transport</keyword>
<protein>
    <submittedName>
        <fullName evidence="8">NCS2 family permease</fullName>
    </submittedName>
</protein>